<reference evidence="1 2" key="1">
    <citation type="submission" date="2014-04" db="EMBL/GenBank/DDBJ databases">
        <authorList>
            <consortium name="DOE Joint Genome Institute"/>
            <person name="Kuo A."/>
            <person name="Gay G."/>
            <person name="Dore J."/>
            <person name="Kohler A."/>
            <person name="Nagy L.G."/>
            <person name="Floudas D."/>
            <person name="Copeland A."/>
            <person name="Barry K.W."/>
            <person name="Cichocki N."/>
            <person name="Veneault-Fourrey C."/>
            <person name="LaButti K."/>
            <person name="Lindquist E.A."/>
            <person name="Lipzen A."/>
            <person name="Lundell T."/>
            <person name="Morin E."/>
            <person name="Murat C."/>
            <person name="Sun H."/>
            <person name="Tunlid A."/>
            <person name="Henrissat B."/>
            <person name="Grigoriev I.V."/>
            <person name="Hibbett D.S."/>
            <person name="Martin F."/>
            <person name="Nordberg H.P."/>
            <person name="Cantor M.N."/>
            <person name="Hua S.X."/>
        </authorList>
    </citation>
    <scope>NUCLEOTIDE SEQUENCE [LARGE SCALE GENOMIC DNA]</scope>
    <source>
        <strain evidence="2">h7</strain>
    </source>
</reference>
<dbReference type="HOGENOM" id="CLU_494356_0_0_1"/>
<dbReference type="SUPFAM" id="SSF52058">
    <property type="entry name" value="L domain-like"/>
    <property type="match status" value="1"/>
</dbReference>
<evidence type="ECO:0008006" key="3">
    <source>
        <dbReference type="Google" id="ProtNLM"/>
    </source>
</evidence>
<dbReference type="AlphaFoldDB" id="A0A0C2YVB4"/>
<accession>A0A0C2YVB4</accession>
<protein>
    <recommendedName>
        <fullName evidence="3">F-box domain-containing protein</fullName>
    </recommendedName>
</protein>
<dbReference type="OrthoDB" id="3032084at2759"/>
<reference evidence="2" key="2">
    <citation type="submission" date="2015-01" db="EMBL/GenBank/DDBJ databases">
        <title>Evolutionary Origins and Diversification of the Mycorrhizal Mutualists.</title>
        <authorList>
            <consortium name="DOE Joint Genome Institute"/>
            <consortium name="Mycorrhizal Genomics Consortium"/>
            <person name="Kohler A."/>
            <person name="Kuo A."/>
            <person name="Nagy L.G."/>
            <person name="Floudas D."/>
            <person name="Copeland A."/>
            <person name="Barry K.W."/>
            <person name="Cichocki N."/>
            <person name="Veneault-Fourrey C."/>
            <person name="LaButti K."/>
            <person name="Lindquist E.A."/>
            <person name="Lipzen A."/>
            <person name="Lundell T."/>
            <person name="Morin E."/>
            <person name="Murat C."/>
            <person name="Riley R."/>
            <person name="Ohm R."/>
            <person name="Sun H."/>
            <person name="Tunlid A."/>
            <person name="Henrissat B."/>
            <person name="Grigoriev I.V."/>
            <person name="Hibbett D.S."/>
            <person name="Martin F."/>
        </authorList>
    </citation>
    <scope>NUCLEOTIDE SEQUENCE [LARGE SCALE GENOMIC DNA]</scope>
    <source>
        <strain evidence="2">h7</strain>
    </source>
</reference>
<sequence>MSADDYNPGEVLDLSTVMGRRLYNSQAAISMLHEDILSRVFLVNSHMDFHHPHCPSQTSRRTAQVFHKWRVFSLSFPMMWATSLDFADPLAWVYEAVRRAGPVPLNIIFPPFPISLPNIVNIDQLTPQFYIHHVQSMMKMQNATDSSSKLAVALSLVPRSHTFIAKIHPSSWEYLLKNLCRSPMLSLHTLSLGIEKGESDAQFTLPTTLFNDYTPHLKNLTLYGCIADISSPIFRTLTTLSISQPGFQSALAPARWLEVLSALRELEYLMLTYAFLDFSNIDWDIPDHPIFDMDTTLPVVELTRLKYLKLVGDLEPCTQLFINLRLPPSCGMDIECHSSRANDVYRDMTFNLQRQLGAREDGGRNLVESIRLSTNRSKLGFKNKSPGLEGDETLSLYWFPSFSTHADGLSLFLPAFSSIISIISPGVVDMEPDFQGYNPLTDSQIIQVFLPFTNLQSLYIRENRTLDRLLLVFNNYDERHESVLLPALRLLSLEYLFFGNQPVNPRYSDLLHFLRRRSETGFPISTIKLRQCGGFLEADVKQLGISIDWGA</sequence>
<evidence type="ECO:0000313" key="1">
    <source>
        <dbReference type="EMBL" id="KIM44957.1"/>
    </source>
</evidence>
<dbReference type="Proteomes" id="UP000053424">
    <property type="component" value="Unassembled WGS sequence"/>
</dbReference>
<gene>
    <name evidence="1" type="ORF">M413DRAFT_9168</name>
</gene>
<proteinExistence type="predicted"/>
<organism evidence="1 2">
    <name type="scientific">Hebeloma cylindrosporum</name>
    <dbReference type="NCBI Taxonomy" id="76867"/>
    <lineage>
        <taxon>Eukaryota</taxon>
        <taxon>Fungi</taxon>
        <taxon>Dikarya</taxon>
        <taxon>Basidiomycota</taxon>
        <taxon>Agaricomycotina</taxon>
        <taxon>Agaricomycetes</taxon>
        <taxon>Agaricomycetidae</taxon>
        <taxon>Agaricales</taxon>
        <taxon>Agaricineae</taxon>
        <taxon>Hymenogastraceae</taxon>
        <taxon>Hebeloma</taxon>
    </lineage>
</organism>
<keyword evidence="2" id="KW-1185">Reference proteome</keyword>
<evidence type="ECO:0000313" key="2">
    <source>
        <dbReference type="Proteomes" id="UP000053424"/>
    </source>
</evidence>
<name>A0A0C2YVB4_HEBCY</name>
<dbReference type="EMBL" id="KN831773">
    <property type="protein sequence ID" value="KIM44957.1"/>
    <property type="molecule type" value="Genomic_DNA"/>
</dbReference>